<evidence type="ECO:0000313" key="6">
    <source>
        <dbReference type="EMBL" id="RDB64122.1"/>
    </source>
</evidence>
<dbReference type="EC" id="3.1.3.48" evidence="2"/>
<sequence>MFDLHCHILFDVDDGSNDFAESQAMLNAARKSGIDNIVCTPHCRGSRFDYQRIVDHFDVLSRFAHSQGFQMTLGFEVYWENLISFGIDNASHLCFEGTNLLLLEFGVASLPPNWQRIIYNLQGQGIQPIIAHPERYRPVQNDIGIAEEMKDLGCLLQLSGNFAAGGFRSNSKRAALKLLENDLVDYIASDAHCVEDYADYRKAIKIAQKY</sequence>
<dbReference type="PANTHER" id="PTHR39181:SF1">
    <property type="entry name" value="TYROSINE-PROTEIN PHOSPHATASE YWQE"/>
    <property type="match status" value="1"/>
</dbReference>
<keyword evidence="3" id="KW-0378">Hydrolase</keyword>
<protein>
    <recommendedName>
        <fullName evidence="2">protein-tyrosine-phosphatase</fullName>
        <ecNumber evidence="2">3.1.3.48</ecNumber>
    </recommendedName>
</protein>
<organism evidence="6 7">
    <name type="scientific">Gordonibacter pamelaeae</name>
    <dbReference type="NCBI Taxonomy" id="471189"/>
    <lineage>
        <taxon>Bacteria</taxon>
        <taxon>Bacillati</taxon>
        <taxon>Actinomycetota</taxon>
        <taxon>Coriobacteriia</taxon>
        <taxon>Eggerthellales</taxon>
        <taxon>Eggerthellaceae</taxon>
        <taxon>Gordonibacter</taxon>
    </lineage>
</organism>
<evidence type="ECO:0000256" key="5">
    <source>
        <dbReference type="ARBA" id="ARBA00051722"/>
    </source>
</evidence>
<dbReference type="InterPro" id="IPR016667">
    <property type="entry name" value="Caps_polysacc_synth_CpsB/CapC"/>
</dbReference>
<dbReference type="EMBL" id="PPTS01000006">
    <property type="protein sequence ID" value="RDB64122.1"/>
    <property type="molecule type" value="Genomic_DNA"/>
</dbReference>
<comment type="catalytic activity">
    <reaction evidence="5">
        <text>O-phospho-L-tyrosyl-[protein] + H2O = L-tyrosyl-[protein] + phosphate</text>
        <dbReference type="Rhea" id="RHEA:10684"/>
        <dbReference type="Rhea" id="RHEA-COMP:10136"/>
        <dbReference type="Rhea" id="RHEA-COMP:20101"/>
        <dbReference type="ChEBI" id="CHEBI:15377"/>
        <dbReference type="ChEBI" id="CHEBI:43474"/>
        <dbReference type="ChEBI" id="CHEBI:46858"/>
        <dbReference type="ChEBI" id="CHEBI:61978"/>
        <dbReference type="EC" id="3.1.3.48"/>
    </reaction>
</comment>
<dbReference type="GeneID" id="78360101"/>
<evidence type="ECO:0000256" key="1">
    <source>
        <dbReference type="ARBA" id="ARBA00005750"/>
    </source>
</evidence>
<comment type="caution">
    <text evidence="6">The sequence shown here is derived from an EMBL/GenBank/DDBJ whole genome shotgun (WGS) entry which is preliminary data.</text>
</comment>
<dbReference type="InterPro" id="IPR016195">
    <property type="entry name" value="Pol/histidinol_Pase-like"/>
</dbReference>
<dbReference type="OrthoDB" id="9788539at2"/>
<keyword evidence="7" id="KW-1185">Reference proteome</keyword>
<evidence type="ECO:0000256" key="4">
    <source>
        <dbReference type="ARBA" id="ARBA00022912"/>
    </source>
</evidence>
<accession>A0A369LY86</accession>
<dbReference type="Gene3D" id="3.20.20.140">
    <property type="entry name" value="Metal-dependent hydrolases"/>
    <property type="match status" value="1"/>
</dbReference>
<dbReference type="PANTHER" id="PTHR39181">
    <property type="entry name" value="TYROSINE-PROTEIN PHOSPHATASE YWQE"/>
    <property type="match status" value="1"/>
</dbReference>
<name>A0A369LY86_9ACTN</name>
<dbReference type="GO" id="GO:0004725">
    <property type="term" value="F:protein tyrosine phosphatase activity"/>
    <property type="evidence" value="ECO:0007669"/>
    <property type="project" value="UniProtKB-EC"/>
</dbReference>
<dbReference type="AlphaFoldDB" id="A0A369LY86"/>
<reference evidence="6 7" key="1">
    <citation type="journal article" date="2018" name="Elife">
        <title>Discovery and characterization of a prevalent human gut bacterial enzyme sufficient for the inactivation of a family of plant toxins.</title>
        <authorList>
            <person name="Koppel N."/>
            <person name="Bisanz J.E."/>
            <person name="Pandelia M.E."/>
            <person name="Turnbaugh P.J."/>
            <person name="Balskus E.P."/>
        </authorList>
    </citation>
    <scope>NUCLEOTIDE SEQUENCE [LARGE SCALE GENOMIC DNA]</scope>
    <source>
        <strain evidence="6 7">3C</strain>
    </source>
</reference>
<dbReference type="RefSeq" id="WP_015539559.1">
    <property type="nucleotide sequence ID" value="NZ_CABMMS010000006.1"/>
</dbReference>
<dbReference type="SUPFAM" id="SSF89550">
    <property type="entry name" value="PHP domain-like"/>
    <property type="match status" value="1"/>
</dbReference>
<proteinExistence type="inferred from homology"/>
<gene>
    <name evidence="6" type="ORF">C1877_10395</name>
</gene>
<evidence type="ECO:0000256" key="2">
    <source>
        <dbReference type="ARBA" id="ARBA00013064"/>
    </source>
</evidence>
<comment type="similarity">
    <text evidence="1">Belongs to the metallo-dependent hydrolases superfamily. CpsB/CapC family.</text>
</comment>
<dbReference type="Proteomes" id="UP000254000">
    <property type="component" value="Unassembled WGS sequence"/>
</dbReference>
<dbReference type="Pfam" id="PF19567">
    <property type="entry name" value="CpsB_CapC"/>
    <property type="match status" value="1"/>
</dbReference>
<dbReference type="PIRSF" id="PIRSF016557">
    <property type="entry name" value="Caps_synth_CpsB"/>
    <property type="match status" value="1"/>
</dbReference>
<keyword evidence="4" id="KW-0904">Protein phosphatase</keyword>
<evidence type="ECO:0000313" key="7">
    <source>
        <dbReference type="Proteomes" id="UP000254000"/>
    </source>
</evidence>
<evidence type="ECO:0000256" key="3">
    <source>
        <dbReference type="ARBA" id="ARBA00022801"/>
    </source>
</evidence>
<dbReference type="GO" id="GO:0030145">
    <property type="term" value="F:manganese ion binding"/>
    <property type="evidence" value="ECO:0007669"/>
    <property type="project" value="InterPro"/>
</dbReference>